<evidence type="ECO:0000256" key="6">
    <source>
        <dbReference type="ARBA" id="ARBA00022989"/>
    </source>
</evidence>
<organism evidence="11 12">
    <name type="scientific">Porphyra umbilicalis</name>
    <name type="common">Purple laver</name>
    <name type="synonym">Red alga</name>
    <dbReference type="NCBI Taxonomy" id="2786"/>
    <lineage>
        <taxon>Eukaryota</taxon>
        <taxon>Rhodophyta</taxon>
        <taxon>Bangiophyceae</taxon>
        <taxon>Bangiales</taxon>
        <taxon>Bangiaceae</taxon>
        <taxon>Porphyra</taxon>
    </lineage>
</organism>
<name>A0A1X6PI77_PORUM</name>
<keyword evidence="4 9" id="KW-0812">Transmembrane</keyword>
<feature type="compositionally biased region" description="Gly residues" evidence="10">
    <location>
        <begin position="164"/>
        <end position="184"/>
    </location>
</feature>
<dbReference type="PANTHER" id="PTHR11629">
    <property type="entry name" value="VACUOLAR PROTON ATPASES"/>
    <property type="match status" value="1"/>
</dbReference>
<evidence type="ECO:0000256" key="8">
    <source>
        <dbReference type="ARBA" id="ARBA00023136"/>
    </source>
</evidence>
<evidence type="ECO:0000256" key="7">
    <source>
        <dbReference type="ARBA" id="ARBA00023065"/>
    </source>
</evidence>
<evidence type="ECO:0000256" key="4">
    <source>
        <dbReference type="ARBA" id="ARBA00022692"/>
    </source>
</evidence>
<keyword evidence="12" id="KW-1185">Reference proteome</keyword>
<evidence type="ECO:0000313" key="11">
    <source>
        <dbReference type="EMBL" id="OSX80571.1"/>
    </source>
</evidence>
<keyword evidence="3 9" id="KW-0813">Transport</keyword>
<reference evidence="11 12" key="1">
    <citation type="submission" date="2017-03" db="EMBL/GenBank/DDBJ databases">
        <title>WGS assembly of Porphyra umbilicalis.</title>
        <authorList>
            <person name="Brawley S.H."/>
            <person name="Blouin N.A."/>
            <person name="Ficko-Blean E."/>
            <person name="Wheeler G.L."/>
            <person name="Lohr M."/>
            <person name="Goodson H.V."/>
            <person name="Jenkins J.W."/>
            <person name="Blaby-Haas C.E."/>
            <person name="Helliwell K.E."/>
            <person name="Chan C."/>
            <person name="Marriage T."/>
            <person name="Bhattacharya D."/>
            <person name="Klein A.S."/>
            <person name="Badis Y."/>
            <person name="Brodie J."/>
            <person name="Cao Y."/>
            <person name="Collen J."/>
            <person name="Dittami S.M."/>
            <person name="Gachon C.M."/>
            <person name="Green B.R."/>
            <person name="Karpowicz S."/>
            <person name="Kim J.W."/>
            <person name="Kudahl U."/>
            <person name="Lin S."/>
            <person name="Michel G."/>
            <person name="Mittag M."/>
            <person name="Olson B.J."/>
            <person name="Pangilinan J."/>
            <person name="Peng Y."/>
            <person name="Qiu H."/>
            <person name="Shu S."/>
            <person name="Singer J.T."/>
            <person name="Smith A.G."/>
            <person name="Sprecher B.N."/>
            <person name="Wagner V."/>
            <person name="Wang W."/>
            <person name="Wang Z.-Y."/>
            <person name="Yan J."/>
            <person name="Yarish C."/>
            <person name="Zoeuner-Riek S."/>
            <person name="Zhuang Y."/>
            <person name="Zou Y."/>
            <person name="Lindquist E.A."/>
            <person name="Grimwood J."/>
            <person name="Barry K."/>
            <person name="Rokhsar D.S."/>
            <person name="Schmutz J."/>
            <person name="Stiller J.W."/>
            <person name="Grossman A.R."/>
            <person name="Prochnik S.E."/>
        </authorList>
    </citation>
    <scope>NUCLEOTIDE SEQUENCE [LARGE SCALE GENOMIC DNA]</scope>
    <source>
        <strain evidence="11">4086291</strain>
    </source>
</reference>
<dbReference type="Pfam" id="PF01496">
    <property type="entry name" value="V_ATPase_I"/>
    <property type="match status" value="1"/>
</dbReference>
<evidence type="ECO:0000256" key="3">
    <source>
        <dbReference type="ARBA" id="ARBA00022448"/>
    </source>
</evidence>
<protein>
    <recommendedName>
        <fullName evidence="9">V-type proton ATPase subunit a</fullName>
    </recommendedName>
</protein>
<dbReference type="GO" id="GO:0051117">
    <property type="term" value="F:ATPase binding"/>
    <property type="evidence" value="ECO:0007669"/>
    <property type="project" value="TreeGrafter"/>
</dbReference>
<proteinExistence type="inferred from homology"/>
<evidence type="ECO:0000256" key="5">
    <source>
        <dbReference type="ARBA" id="ARBA00022781"/>
    </source>
</evidence>
<evidence type="ECO:0000256" key="9">
    <source>
        <dbReference type="RuleBase" id="RU361189"/>
    </source>
</evidence>
<comment type="similarity">
    <text evidence="2 9">Belongs to the V-ATPase 116 kDa subunit family.</text>
</comment>
<evidence type="ECO:0000313" key="12">
    <source>
        <dbReference type="Proteomes" id="UP000218209"/>
    </source>
</evidence>
<feature type="transmembrane region" description="Helical" evidence="9">
    <location>
        <begin position="824"/>
        <end position="847"/>
    </location>
</feature>
<dbReference type="InterPro" id="IPR026028">
    <property type="entry name" value="V-type_ATPase_116kDa_su_euka"/>
</dbReference>
<keyword evidence="8 9" id="KW-0472">Membrane</keyword>
<keyword evidence="7 9" id="KW-0406">Ion transport</keyword>
<feature type="transmembrane region" description="Helical" evidence="9">
    <location>
        <begin position="606"/>
        <end position="629"/>
    </location>
</feature>
<dbReference type="OrthoDB" id="10264220at2759"/>
<dbReference type="GO" id="GO:0046961">
    <property type="term" value="F:proton-transporting ATPase activity, rotational mechanism"/>
    <property type="evidence" value="ECO:0007669"/>
    <property type="project" value="InterPro"/>
</dbReference>
<feature type="transmembrane region" description="Helical" evidence="9">
    <location>
        <begin position="442"/>
        <end position="470"/>
    </location>
</feature>
<dbReference type="PIRSF" id="PIRSF001293">
    <property type="entry name" value="ATP6V0A1"/>
    <property type="match status" value="1"/>
</dbReference>
<dbReference type="PANTHER" id="PTHR11629:SF63">
    <property type="entry name" value="V-TYPE PROTON ATPASE SUBUNIT A"/>
    <property type="match status" value="1"/>
</dbReference>
<dbReference type="InterPro" id="IPR002490">
    <property type="entry name" value="V-ATPase_116kDa_su"/>
</dbReference>
<dbReference type="GO" id="GO:0007035">
    <property type="term" value="P:vacuolar acidification"/>
    <property type="evidence" value="ECO:0007669"/>
    <property type="project" value="TreeGrafter"/>
</dbReference>
<feature type="region of interest" description="Disordered" evidence="10">
    <location>
        <begin position="164"/>
        <end position="199"/>
    </location>
</feature>
<accession>A0A1X6PI77</accession>
<comment type="subcellular location">
    <subcellularLocation>
        <location evidence="1">Membrane</location>
        <topology evidence="1">Multi-pass membrane protein</topology>
    </subcellularLocation>
</comment>
<gene>
    <name evidence="11" type="ORF">BU14_0049s0015</name>
</gene>
<evidence type="ECO:0000256" key="10">
    <source>
        <dbReference type="SAM" id="MobiDB-lite"/>
    </source>
</evidence>
<feature type="transmembrane region" description="Helical" evidence="9">
    <location>
        <begin position="491"/>
        <end position="508"/>
    </location>
</feature>
<comment type="function">
    <text evidence="9">Essential component of the vacuolar proton pump (V-ATPase), a multimeric enzyme that catalyzes the translocation of protons across the membranes. Required for assembly and activity of the V-ATPase.</text>
</comment>
<feature type="transmembrane region" description="Helical" evidence="9">
    <location>
        <begin position="676"/>
        <end position="695"/>
    </location>
</feature>
<evidence type="ECO:0000256" key="2">
    <source>
        <dbReference type="ARBA" id="ARBA00009904"/>
    </source>
</evidence>
<keyword evidence="5 9" id="KW-0375">Hydrogen ion transport</keyword>
<evidence type="ECO:0000256" key="1">
    <source>
        <dbReference type="ARBA" id="ARBA00004141"/>
    </source>
</evidence>
<dbReference type="EMBL" id="KV918772">
    <property type="protein sequence ID" value="OSX80571.1"/>
    <property type="molecule type" value="Genomic_DNA"/>
</dbReference>
<dbReference type="Proteomes" id="UP000218209">
    <property type="component" value="Unassembled WGS sequence"/>
</dbReference>
<sequence length="895" mass="96970">MGSLFRSQDMVRLRLYFDRAAAHDTVDELGALGVVQFRDLNAAETSFTRAFSGDVKACEEMQRRLRYLVAQVGATRGMTAPDLLADGSGDGGGGAIGMDELNAHLSSLERQLLDMNAHDDALGTQYNALVEARYVLEKGATFFRDAPRLASSAYGTVGVGGGGGGSEGSPFSDGGGGGGGGGGNAEEQSRLEAGGGGGGGGGFAGTGTMSMLSFFSGVIARDRLAPFERVLFRATRGNCFTRFADVPEALIDPATGVAVEKAVYMIFFSGQEVRAKVSKIISAFGANGYDFPEEADEQVAMYEDTRNRLRDLAAVLDTTVATRREMLTDVADQLPTWADAVRREKAVYHALNSLNYDTSSKLFIADVWCPADSVDDVRGALARGRRRSSAQVPSVVEERPFGSVTPPTYFRLNKFTAVFHGLVESYAVAAYHEVNPAPFAVVLFPFLFAVMFGDVAHGSLMALFALGIILREKKMVRNKLNEFMQTCYDGRYMLLLMGLFSIYTGFIYNEAFAVPLDLFGSRWQYTHASAMACGIDNCDVAAAVRPPLAPYPLGFDPVWKASESGLIYFNSYKMKLSIVLGVSQMILGICLSYINGRFSRNKVDVLYVFVPQLLFMSSLFGYLVLLIIIKWATNWESPACLADPNCLPPDLKSVLINMFMAPGVVPAAGQLYKGQAFVQVVLLAIAVIAVPWMLFPKPFFLKAEAERKQRAQYRPLNDEESASAPLIGSSSGSAPADSQDDAGNGKAGGGNSLADDRDGDGGHGEHAFDFSEVFVQQMIHTIEFVLGAVSNTASYLRLWALSLAHAELSDVFLEKLLFLPMESGSVVLCIIGFFLWVALTLGVLMFMESLSAFLHALRLMWVEFQNKFYALGHGDSVKFEPFSFALLKEAEAEAA</sequence>
<feature type="transmembrane region" description="Helical" evidence="9">
    <location>
        <begin position="576"/>
        <end position="594"/>
    </location>
</feature>
<dbReference type="AlphaFoldDB" id="A0A1X6PI77"/>
<keyword evidence="6 9" id="KW-1133">Transmembrane helix</keyword>
<dbReference type="GO" id="GO:0000220">
    <property type="term" value="C:vacuolar proton-transporting V-type ATPase, V0 domain"/>
    <property type="evidence" value="ECO:0007669"/>
    <property type="project" value="InterPro"/>
</dbReference>
<feature type="region of interest" description="Disordered" evidence="10">
    <location>
        <begin position="712"/>
        <end position="761"/>
    </location>
</feature>